<accession>A0A1F5TNL0</accession>
<dbReference type="GO" id="GO:0051539">
    <property type="term" value="F:4 iron, 4 sulfur cluster binding"/>
    <property type="evidence" value="ECO:0007669"/>
    <property type="project" value="UniProtKB-KW"/>
</dbReference>
<evidence type="ECO:0000256" key="6">
    <source>
        <dbReference type="ARBA" id="ARBA00023004"/>
    </source>
</evidence>
<gene>
    <name evidence="9" type="ORF">A2477_02680</name>
</gene>
<keyword evidence="3" id="KW-0949">S-adenosyl-L-methionine</keyword>
<dbReference type="PANTHER" id="PTHR30538:SF0">
    <property type="entry name" value="L-LYSINE 2,3-AMINOMUTASE AQ_1632-RELATED"/>
    <property type="match status" value="1"/>
</dbReference>
<dbReference type="SUPFAM" id="SSF102114">
    <property type="entry name" value="Radical SAM enzymes"/>
    <property type="match status" value="1"/>
</dbReference>
<keyword evidence="7" id="KW-0411">Iron-sulfur</keyword>
<sequence>MNNQKLFFQKKGCETMKETISKVLEANLRDWNDWCWQMKQKSICSDFSNLSALGLISPDVKEQRRRVGLTPYNVKLLLYLKESDPQGYDAESLQSFLPSGKNDEEHQWAWARRHDLPSSRFWVRLPVPRFFKTLFTGRGSDTEIQTLEKMYPHTDVLIATAMCARHCSFCFREVGDARGEAARMTGSMNAVMNAVQAIIARKTPHVLVTGGDPLTRSNQQLCQMLAPLVESKTVQVLRLATRLVVDLPMRCYDEELLAMLRDFAQQMKRRHASFRIVTHINHPCELTLEAVKALENIQACGIEVMNQTAVLHGVNDDVATLRKLLMETDRLGVRNYKLFHSMPVKGTEKLRVPIRKFRELVSSLHQWLPGTSVPPANVVTLVGKMPVSPSGRWMFPIPFTNRILCRSFRGEWYLFKDIWDIGRHLREAMVLVTVVLILTVLPLAKLSDPVSENRTANQTQSITRVAMLADELGYPDAWARQRFAPFVEGNTLYLPLHGL</sequence>
<dbReference type="InterPro" id="IPR058240">
    <property type="entry name" value="rSAM_sf"/>
</dbReference>
<comment type="caution">
    <text evidence="9">The sequence shown here is derived from an EMBL/GenBank/DDBJ whole genome shotgun (WGS) entry which is preliminary data.</text>
</comment>
<evidence type="ECO:0000256" key="7">
    <source>
        <dbReference type="ARBA" id="ARBA00023014"/>
    </source>
</evidence>
<evidence type="ECO:0000256" key="4">
    <source>
        <dbReference type="ARBA" id="ARBA00022723"/>
    </source>
</evidence>
<dbReference type="EMBL" id="MFGL01000025">
    <property type="protein sequence ID" value="OGF40389.1"/>
    <property type="molecule type" value="Genomic_DNA"/>
</dbReference>
<keyword evidence="5" id="KW-0663">Pyridoxal phosphate</keyword>
<dbReference type="Gene3D" id="3.20.20.70">
    <property type="entry name" value="Aldolase class I"/>
    <property type="match status" value="1"/>
</dbReference>
<evidence type="ECO:0000256" key="2">
    <source>
        <dbReference type="ARBA" id="ARBA00022485"/>
    </source>
</evidence>
<keyword evidence="2" id="KW-0004">4Fe-4S</keyword>
<evidence type="ECO:0000259" key="8">
    <source>
        <dbReference type="PROSITE" id="PS51918"/>
    </source>
</evidence>
<evidence type="ECO:0000256" key="1">
    <source>
        <dbReference type="ARBA" id="ARBA00001933"/>
    </source>
</evidence>
<dbReference type="PROSITE" id="PS51918">
    <property type="entry name" value="RADICAL_SAM"/>
    <property type="match status" value="1"/>
</dbReference>
<dbReference type="GO" id="GO:0046872">
    <property type="term" value="F:metal ion binding"/>
    <property type="evidence" value="ECO:0007669"/>
    <property type="project" value="UniProtKB-KW"/>
</dbReference>
<dbReference type="SFLD" id="SFLDS00029">
    <property type="entry name" value="Radical_SAM"/>
    <property type="match status" value="1"/>
</dbReference>
<dbReference type="Proteomes" id="UP000177939">
    <property type="component" value="Unassembled WGS sequence"/>
</dbReference>
<keyword evidence="4" id="KW-0479">Metal-binding</keyword>
<organism evidence="9 10">
    <name type="scientific">Candidatus Falkowbacteria bacterium RIFOXYC2_FULL_47_12</name>
    <dbReference type="NCBI Taxonomy" id="1798004"/>
    <lineage>
        <taxon>Bacteria</taxon>
        <taxon>Candidatus Falkowiibacteriota</taxon>
    </lineage>
</organism>
<dbReference type="InterPro" id="IPR007197">
    <property type="entry name" value="rSAM"/>
</dbReference>
<feature type="domain" description="Radical SAM core" evidence="8">
    <location>
        <begin position="148"/>
        <end position="371"/>
    </location>
</feature>
<reference evidence="9 10" key="1">
    <citation type="journal article" date="2016" name="Nat. Commun.">
        <title>Thousands of microbial genomes shed light on interconnected biogeochemical processes in an aquifer system.</title>
        <authorList>
            <person name="Anantharaman K."/>
            <person name="Brown C.T."/>
            <person name="Hug L.A."/>
            <person name="Sharon I."/>
            <person name="Castelle C.J."/>
            <person name="Probst A.J."/>
            <person name="Thomas B.C."/>
            <person name="Singh A."/>
            <person name="Wilkins M.J."/>
            <person name="Karaoz U."/>
            <person name="Brodie E.L."/>
            <person name="Williams K.H."/>
            <person name="Hubbard S.S."/>
            <person name="Banfield J.F."/>
        </authorList>
    </citation>
    <scope>NUCLEOTIDE SEQUENCE [LARGE SCALE GENOMIC DNA]</scope>
</reference>
<dbReference type="InterPro" id="IPR003739">
    <property type="entry name" value="Lys_aminomutase/Glu_NH3_mut"/>
</dbReference>
<keyword evidence="6" id="KW-0408">Iron</keyword>
<protein>
    <recommendedName>
        <fullName evidence="8">Radical SAM core domain-containing protein</fullName>
    </recommendedName>
</protein>
<evidence type="ECO:0000313" key="9">
    <source>
        <dbReference type="EMBL" id="OGF40389.1"/>
    </source>
</evidence>
<evidence type="ECO:0000256" key="3">
    <source>
        <dbReference type="ARBA" id="ARBA00022691"/>
    </source>
</evidence>
<comment type="cofactor">
    <cofactor evidence="1">
        <name>pyridoxal 5'-phosphate</name>
        <dbReference type="ChEBI" id="CHEBI:597326"/>
    </cofactor>
</comment>
<evidence type="ECO:0000256" key="5">
    <source>
        <dbReference type="ARBA" id="ARBA00022898"/>
    </source>
</evidence>
<dbReference type="InterPro" id="IPR013785">
    <property type="entry name" value="Aldolase_TIM"/>
</dbReference>
<dbReference type="GO" id="GO:0003824">
    <property type="term" value="F:catalytic activity"/>
    <property type="evidence" value="ECO:0007669"/>
    <property type="project" value="InterPro"/>
</dbReference>
<dbReference type="AlphaFoldDB" id="A0A1F5TNL0"/>
<proteinExistence type="predicted"/>
<dbReference type="CDD" id="cd01335">
    <property type="entry name" value="Radical_SAM"/>
    <property type="match status" value="1"/>
</dbReference>
<evidence type="ECO:0000313" key="10">
    <source>
        <dbReference type="Proteomes" id="UP000177939"/>
    </source>
</evidence>
<name>A0A1F5TNL0_9BACT</name>
<dbReference type="PANTHER" id="PTHR30538">
    <property type="entry name" value="LYSINE 2,3-AMINOMUTASE-RELATED"/>
    <property type="match status" value="1"/>
</dbReference>
<dbReference type="Pfam" id="PF04055">
    <property type="entry name" value="Radical_SAM"/>
    <property type="match status" value="1"/>
</dbReference>